<accession>A0A1T4VMA3</accession>
<name>A0A1T4VMA3_9FIRM</name>
<evidence type="ECO:0000313" key="2">
    <source>
        <dbReference type="Proteomes" id="UP000190814"/>
    </source>
</evidence>
<protein>
    <submittedName>
        <fullName evidence="1">Uncharacterized protein</fullName>
    </submittedName>
</protein>
<evidence type="ECO:0000313" key="1">
    <source>
        <dbReference type="EMBL" id="SKA66083.1"/>
    </source>
</evidence>
<keyword evidence="2" id="KW-1185">Reference proteome</keyword>
<sequence length="64" mass="7329">MSILNVSEIEKRLAKFYKRLDGFNEKAITRSEGDIYKYLVSILNGWSYICSSDSDFANLCIDAL</sequence>
<dbReference type="AlphaFoldDB" id="A0A1T4VMA3"/>
<dbReference type="EMBL" id="FUXZ01000007">
    <property type="protein sequence ID" value="SKA66083.1"/>
    <property type="molecule type" value="Genomic_DNA"/>
</dbReference>
<proteinExistence type="predicted"/>
<organism evidence="1 2">
    <name type="scientific">Eubacterium uniforme</name>
    <dbReference type="NCBI Taxonomy" id="39495"/>
    <lineage>
        <taxon>Bacteria</taxon>
        <taxon>Bacillati</taxon>
        <taxon>Bacillota</taxon>
        <taxon>Clostridia</taxon>
        <taxon>Eubacteriales</taxon>
        <taxon>Eubacteriaceae</taxon>
        <taxon>Eubacterium</taxon>
    </lineage>
</organism>
<dbReference type="Proteomes" id="UP000190814">
    <property type="component" value="Unassembled WGS sequence"/>
</dbReference>
<gene>
    <name evidence="1" type="ORF">SAMN02745111_01215</name>
</gene>
<reference evidence="1 2" key="1">
    <citation type="submission" date="2017-02" db="EMBL/GenBank/DDBJ databases">
        <authorList>
            <person name="Peterson S.W."/>
        </authorList>
    </citation>
    <scope>NUCLEOTIDE SEQUENCE [LARGE SCALE GENOMIC DNA]</scope>
    <source>
        <strain evidence="1 2">ATCC 35992</strain>
    </source>
</reference>
<dbReference type="RefSeq" id="WP_078766084.1">
    <property type="nucleotide sequence ID" value="NZ_FUXZ01000007.1"/>
</dbReference>